<proteinExistence type="predicted"/>
<evidence type="ECO:0000313" key="1">
    <source>
        <dbReference type="EMBL" id="CCL99859.1"/>
    </source>
</evidence>
<dbReference type="OrthoDB" id="444127at2759"/>
<dbReference type="Gene3D" id="1.10.150.720">
    <property type="entry name" value="Haloacid dehalogenase-like hydrolase"/>
    <property type="match status" value="1"/>
</dbReference>
<dbReference type="HOGENOM" id="CLU_045011_8_0_1"/>
<dbReference type="InterPro" id="IPR044924">
    <property type="entry name" value="HAD-SF_hydro_IA_REG-2-like_cap"/>
</dbReference>
<dbReference type="GeneID" id="24094770"/>
<dbReference type="STRING" id="599839.J4H1I2"/>
<dbReference type="AlphaFoldDB" id="J4H1I2"/>
<keyword evidence="2" id="KW-1185">Reference proteome</keyword>
<evidence type="ECO:0000313" key="2">
    <source>
        <dbReference type="Proteomes" id="UP000006352"/>
    </source>
</evidence>
<dbReference type="InterPro" id="IPR036412">
    <property type="entry name" value="HAD-like_sf"/>
</dbReference>
<dbReference type="Proteomes" id="UP000006352">
    <property type="component" value="Unassembled WGS sequence"/>
</dbReference>
<dbReference type="Gene3D" id="3.40.50.1000">
    <property type="entry name" value="HAD superfamily/HAD-like"/>
    <property type="match status" value="1"/>
</dbReference>
<name>J4H1I2_9APHY</name>
<reference evidence="1 2" key="1">
    <citation type="journal article" date="2012" name="Appl. Environ. Microbiol.">
        <title>Short-read sequencing for genomic analysis of the brown rot fungus Fibroporia radiculosa.</title>
        <authorList>
            <person name="Tang J.D."/>
            <person name="Perkins A.D."/>
            <person name="Sonstegard T.S."/>
            <person name="Schroeder S.G."/>
            <person name="Burgess S.C."/>
            <person name="Diehl S.V."/>
        </authorList>
    </citation>
    <scope>NUCLEOTIDE SEQUENCE [LARGE SCALE GENOMIC DNA]</scope>
    <source>
        <strain evidence="1 2">TFFH 294</strain>
    </source>
</reference>
<accession>J4H1I2</accession>
<gene>
    <name evidence="1" type="ORF">FIBRA_01884</name>
</gene>
<dbReference type="EMBL" id="HE796953">
    <property type="protein sequence ID" value="CCL99859.1"/>
    <property type="molecule type" value="Genomic_DNA"/>
</dbReference>
<sequence length="270" mass="29702">MPVRLVLFDALHTLLTPRLPIYLQYAHTFEPFLGSLDPATLKTSFKSALKQLQAEKPVYESGAREWWAEVIRRTAVGAGADPPTVDRSLPQIVPRLLHRFASREGYMLFPDTLPARAFPVILLSAPRSPPTLRRVSPIVKSLRAAGVFTGVISNTDTRMRAVLDDLDATRHLNIVLLSEEEGIEKPAPEIFLRACTRIGLRPAEALHVGDELKADYYGAQASGLAALLLRRPGAEGEGEMKDADENLSAVEIVSGLADVVDWVHRRNASL</sequence>
<dbReference type="PANTHER" id="PTHR46191">
    <property type="match status" value="1"/>
</dbReference>
<dbReference type="PANTHER" id="PTHR46191:SF2">
    <property type="entry name" value="HALOACID DEHALOGENASE-LIKE HYDROLASE DOMAIN-CONTAINING PROTEIN 3"/>
    <property type="match status" value="1"/>
</dbReference>
<dbReference type="FunCoup" id="J4H1I2">
    <property type="interactions" value="200"/>
</dbReference>
<dbReference type="SUPFAM" id="SSF56784">
    <property type="entry name" value="HAD-like"/>
    <property type="match status" value="1"/>
</dbReference>
<dbReference type="GO" id="GO:0016791">
    <property type="term" value="F:phosphatase activity"/>
    <property type="evidence" value="ECO:0007669"/>
    <property type="project" value="UniProtKB-ARBA"/>
</dbReference>
<dbReference type="InterPro" id="IPR051828">
    <property type="entry name" value="HAD-like_hydrolase_domain"/>
</dbReference>
<dbReference type="Pfam" id="PF00702">
    <property type="entry name" value="Hydrolase"/>
    <property type="match status" value="1"/>
</dbReference>
<dbReference type="InParanoid" id="J4H1I2"/>
<dbReference type="GO" id="GO:0005634">
    <property type="term" value="C:nucleus"/>
    <property type="evidence" value="ECO:0007669"/>
    <property type="project" value="TreeGrafter"/>
</dbReference>
<dbReference type="RefSeq" id="XP_012179142.1">
    <property type="nucleotide sequence ID" value="XM_012323752.1"/>
</dbReference>
<organism evidence="1 2">
    <name type="scientific">Fibroporia radiculosa</name>
    <dbReference type="NCBI Taxonomy" id="599839"/>
    <lineage>
        <taxon>Eukaryota</taxon>
        <taxon>Fungi</taxon>
        <taxon>Dikarya</taxon>
        <taxon>Basidiomycota</taxon>
        <taxon>Agaricomycotina</taxon>
        <taxon>Agaricomycetes</taxon>
        <taxon>Polyporales</taxon>
        <taxon>Fibroporiaceae</taxon>
        <taxon>Fibroporia</taxon>
    </lineage>
</organism>
<evidence type="ECO:0008006" key="3">
    <source>
        <dbReference type="Google" id="ProtNLM"/>
    </source>
</evidence>
<dbReference type="InterPro" id="IPR023214">
    <property type="entry name" value="HAD_sf"/>
</dbReference>
<protein>
    <recommendedName>
        <fullName evidence="3">Haloacid dehalogenase-like hydrolase domain-containing protein 3</fullName>
    </recommendedName>
</protein>
<dbReference type="NCBIfam" id="TIGR01549">
    <property type="entry name" value="HAD-SF-IA-v1"/>
    <property type="match status" value="1"/>
</dbReference>
<dbReference type="InterPro" id="IPR006439">
    <property type="entry name" value="HAD-SF_hydro_IA"/>
</dbReference>